<dbReference type="HOGENOM" id="CLU_001265_60_4_2"/>
<dbReference type="InterPro" id="IPR020846">
    <property type="entry name" value="MFS_dom"/>
</dbReference>
<dbReference type="InParanoid" id="L0AAH6"/>
<evidence type="ECO:0000256" key="3">
    <source>
        <dbReference type="ARBA" id="ARBA00022475"/>
    </source>
</evidence>
<feature type="transmembrane region" description="Helical" evidence="7">
    <location>
        <begin position="250"/>
        <end position="272"/>
    </location>
</feature>
<accession>L0AAH6</accession>
<dbReference type="RefSeq" id="WP_015231990.1">
    <property type="nucleotide sequence ID" value="NC_019791.1"/>
</dbReference>
<evidence type="ECO:0000256" key="6">
    <source>
        <dbReference type="ARBA" id="ARBA00023136"/>
    </source>
</evidence>
<dbReference type="Gene3D" id="1.20.1250.20">
    <property type="entry name" value="MFS general substrate transporter like domains"/>
    <property type="match status" value="2"/>
</dbReference>
<gene>
    <name evidence="9" type="ordered locus">Calag_0313</name>
</gene>
<feature type="transmembrane region" description="Helical" evidence="7">
    <location>
        <begin position="218"/>
        <end position="238"/>
    </location>
</feature>
<keyword evidence="5 7" id="KW-1133">Transmembrane helix</keyword>
<dbReference type="InterPro" id="IPR036259">
    <property type="entry name" value="MFS_trans_sf"/>
</dbReference>
<keyword evidence="10" id="KW-1185">Reference proteome</keyword>
<dbReference type="AlphaFoldDB" id="L0AAH6"/>
<feature type="transmembrane region" description="Helical" evidence="7">
    <location>
        <begin position="155"/>
        <end position="173"/>
    </location>
</feature>
<evidence type="ECO:0000256" key="1">
    <source>
        <dbReference type="ARBA" id="ARBA00004651"/>
    </source>
</evidence>
<comment type="subcellular location">
    <subcellularLocation>
        <location evidence="1">Cell membrane</location>
        <topology evidence="1">Multi-pass membrane protein</topology>
    </subcellularLocation>
</comment>
<dbReference type="EMBL" id="CP003378">
    <property type="protein sequence ID" value="AFZ70092.1"/>
    <property type="molecule type" value="Genomic_DNA"/>
</dbReference>
<keyword evidence="2" id="KW-0813">Transport</keyword>
<protein>
    <submittedName>
        <fullName evidence="9">Arabinose efflux permease family protein</fullName>
    </submittedName>
</protein>
<evidence type="ECO:0000256" key="7">
    <source>
        <dbReference type="SAM" id="Phobius"/>
    </source>
</evidence>
<keyword evidence="3" id="KW-1003">Cell membrane</keyword>
<feature type="transmembrane region" description="Helical" evidence="7">
    <location>
        <begin position="7"/>
        <end position="25"/>
    </location>
</feature>
<dbReference type="GO" id="GO:0022857">
    <property type="term" value="F:transmembrane transporter activity"/>
    <property type="evidence" value="ECO:0007669"/>
    <property type="project" value="InterPro"/>
</dbReference>
<feature type="transmembrane region" description="Helical" evidence="7">
    <location>
        <begin position="37"/>
        <end position="58"/>
    </location>
</feature>
<dbReference type="PANTHER" id="PTHR23517">
    <property type="entry name" value="RESISTANCE PROTEIN MDTM, PUTATIVE-RELATED-RELATED"/>
    <property type="match status" value="1"/>
</dbReference>
<sequence>MEDINKLTIISFIRTFSISIINPYIGLALNQNYKLPIYLVGLYYLGYTLATALGYIFGGYLADFIGRRNAMIISTIMASIFLALSLFNLSLFVAFMFFFNNAYGSANTTAVGDTSDNLKGLVKSFSRVRIGANAGWAIGPAIGGFLYEKYGFNKIILLASIFSIIAVPFLIKIPNIKGSRKILIKPSKKFSKFLIPSTLTSIIMGQLGLPFVLYVSKIFSISTAGYMFTINGLMVVFFQDFFGRKFAKFNYKYSLALGMFIYSISYLNLIFINKIIELALDIVLLTIAEMIVSPINNAVANAMVESGDRGKYMGLFGLTVGIGRTLGQSLSTELSFSKNIEWGNVSFMALLSSILYLVLIEI</sequence>
<feature type="transmembrane region" description="Helical" evidence="7">
    <location>
        <begin position="278"/>
        <end position="300"/>
    </location>
</feature>
<dbReference type="InterPro" id="IPR011701">
    <property type="entry name" value="MFS"/>
</dbReference>
<dbReference type="SUPFAM" id="SSF103473">
    <property type="entry name" value="MFS general substrate transporter"/>
    <property type="match status" value="1"/>
</dbReference>
<dbReference type="Pfam" id="PF07690">
    <property type="entry name" value="MFS_1"/>
    <property type="match status" value="2"/>
</dbReference>
<dbReference type="PROSITE" id="PS50850">
    <property type="entry name" value="MFS"/>
    <property type="match status" value="1"/>
</dbReference>
<dbReference type="OrthoDB" id="117970at2157"/>
<feature type="transmembrane region" description="Helical" evidence="7">
    <location>
        <begin position="70"/>
        <end position="99"/>
    </location>
</feature>
<organism evidence="9 10">
    <name type="scientific">Caldisphaera lagunensis (strain DSM 15908 / JCM 11604 / ANMR 0165 / IC-154)</name>
    <dbReference type="NCBI Taxonomy" id="1056495"/>
    <lineage>
        <taxon>Archaea</taxon>
        <taxon>Thermoproteota</taxon>
        <taxon>Thermoprotei</taxon>
        <taxon>Acidilobales</taxon>
        <taxon>Caldisphaeraceae</taxon>
        <taxon>Caldisphaera</taxon>
    </lineage>
</organism>
<feature type="domain" description="Major facilitator superfamily (MFS) profile" evidence="8">
    <location>
        <begin position="156"/>
        <end position="362"/>
    </location>
</feature>
<dbReference type="GeneID" id="14211573"/>
<dbReference type="eggNOG" id="arCOG00132">
    <property type="taxonomic scope" value="Archaea"/>
</dbReference>
<dbReference type="KEGG" id="clg:Calag_0313"/>
<evidence type="ECO:0000313" key="9">
    <source>
        <dbReference type="EMBL" id="AFZ70092.1"/>
    </source>
</evidence>
<evidence type="ECO:0000259" key="8">
    <source>
        <dbReference type="PROSITE" id="PS50850"/>
    </source>
</evidence>
<feature type="transmembrane region" description="Helical" evidence="7">
    <location>
        <begin position="342"/>
        <end position="360"/>
    </location>
</feature>
<proteinExistence type="predicted"/>
<reference evidence="10" key="1">
    <citation type="submission" date="2012-03" db="EMBL/GenBank/DDBJ databases">
        <title>Complete genome of Caldisphaera lagunensis DSM 15908.</title>
        <authorList>
            <person name="Lucas S."/>
            <person name="Copeland A."/>
            <person name="Lapidus A."/>
            <person name="Glavina del Rio T."/>
            <person name="Dalin E."/>
            <person name="Tice H."/>
            <person name="Bruce D."/>
            <person name="Goodwin L."/>
            <person name="Pitluck S."/>
            <person name="Peters L."/>
            <person name="Mikhailova N."/>
            <person name="Teshima H."/>
            <person name="Kyrpides N."/>
            <person name="Mavromatis K."/>
            <person name="Ivanova N."/>
            <person name="Brettin T."/>
            <person name="Detter J.C."/>
            <person name="Han C."/>
            <person name="Larimer F."/>
            <person name="Land M."/>
            <person name="Hauser L."/>
            <person name="Markowitz V."/>
            <person name="Cheng J.-F."/>
            <person name="Hugenholtz P."/>
            <person name="Woyke T."/>
            <person name="Wu D."/>
            <person name="Spring S."/>
            <person name="Schroeder M."/>
            <person name="Brambilla E."/>
            <person name="Klenk H.-P."/>
            <person name="Eisen J.A."/>
        </authorList>
    </citation>
    <scope>NUCLEOTIDE SEQUENCE [LARGE SCALE GENOMIC DNA]</scope>
    <source>
        <strain evidence="10">DSM 15908 / JCM 11604 / IC-154</strain>
    </source>
</reference>
<evidence type="ECO:0000256" key="4">
    <source>
        <dbReference type="ARBA" id="ARBA00022692"/>
    </source>
</evidence>
<dbReference type="STRING" id="1056495.Calag_0313"/>
<dbReference type="GO" id="GO:0005886">
    <property type="term" value="C:plasma membrane"/>
    <property type="evidence" value="ECO:0007669"/>
    <property type="project" value="UniProtKB-SubCell"/>
</dbReference>
<dbReference type="PANTHER" id="PTHR23517:SF14">
    <property type="entry name" value="PUTATIVE-RELATED"/>
    <property type="match status" value="1"/>
</dbReference>
<dbReference type="InterPro" id="IPR050171">
    <property type="entry name" value="MFS_Transporters"/>
</dbReference>
<dbReference type="Proteomes" id="UP000010469">
    <property type="component" value="Chromosome"/>
</dbReference>
<name>L0AAH6_CALLD</name>
<feature type="transmembrane region" description="Helical" evidence="7">
    <location>
        <begin position="193"/>
        <end position="212"/>
    </location>
</feature>
<keyword evidence="4 7" id="KW-0812">Transmembrane</keyword>
<evidence type="ECO:0000313" key="10">
    <source>
        <dbReference type="Proteomes" id="UP000010469"/>
    </source>
</evidence>
<keyword evidence="6 7" id="KW-0472">Membrane</keyword>
<evidence type="ECO:0000256" key="5">
    <source>
        <dbReference type="ARBA" id="ARBA00022989"/>
    </source>
</evidence>
<evidence type="ECO:0000256" key="2">
    <source>
        <dbReference type="ARBA" id="ARBA00022448"/>
    </source>
</evidence>